<keyword evidence="3" id="KW-1185">Reference proteome</keyword>
<dbReference type="OrthoDB" id="9815689at2"/>
<dbReference type="Pfam" id="PF09538">
    <property type="entry name" value="FYDLN_acid"/>
    <property type="match status" value="1"/>
</dbReference>
<organism evidence="2 3">
    <name type="scientific">Thalassospira alkalitolerans</name>
    <dbReference type="NCBI Taxonomy" id="1293890"/>
    <lineage>
        <taxon>Bacteria</taxon>
        <taxon>Pseudomonadati</taxon>
        <taxon>Pseudomonadota</taxon>
        <taxon>Alphaproteobacteria</taxon>
        <taxon>Rhodospirillales</taxon>
        <taxon>Thalassospiraceae</taxon>
        <taxon>Thalassospira</taxon>
    </lineage>
</organism>
<dbReference type="Proteomes" id="UP000193396">
    <property type="component" value="Unassembled WGS sequence"/>
</dbReference>
<evidence type="ECO:0008006" key="4">
    <source>
        <dbReference type="Google" id="ProtNLM"/>
    </source>
</evidence>
<dbReference type="AlphaFoldDB" id="A0A1Y2LG83"/>
<dbReference type="STRING" id="1293890.TALK_02255"/>
<reference evidence="2 3" key="1">
    <citation type="submission" date="2014-03" db="EMBL/GenBank/DDBJ databases">
        <title>The draft genome sequence of Thalassospira alkalitolerans JCM 18968.</title>
        <authorList>
            <person name="Lai Q."/>
            <person name="Shao Z."/>
        </authorList>
    </citation>
    <scope>NUCLEOTIDE SEQUENCE [LARGE SCALE GENOMIC DNA]</scope>
    <source>
        <strain evidence="2 3">JCM 18968</strain>
    </source>
</reference>
<evidence type="ECO:0000256" key="1">
    <source>
        <dbReference type="SAM" id="MobiDB-lite"/>
    </source>
</evidence>
<feature type="region of interest" description="Disordered" evidence="1">
    <location>
        <begin position="41"/>
        <end position="101"/>
    </location>
</feature>
<evidence type="ECO:0000313" key="3">
    <source>
        <dbReference type="Proteomes" id="UP000193396"/>
    </source>
</evidence>
<feature type="compositionally biased region" description="Basic and acidic residues" evidence="1">
    <location>
        <begin position="90"/>
        <end position="101"/>
    </location>
</feature>
<name>A0A1Y2LG83_9PROT</name>
<dbReference type="InterPro" id="IPR012644">
    <property type="entry name" value="CHP02300_FYDLN_acid"/>
</dbReference>
<gene>
    <name evidence="2" type="ORF">TALK_02255</name>
</gene>
<feature type="compositionally biased region" description="Acidic residues" evidence="1">
    <location>
        <begin position="52"/>
        <end position="89"/>
    </location>
</feature>
<sequence length="101" mass="11208">MSARGKKRHCQACDTKYYDLNRTPVVCPKCATPDGVTKIKKAAAIKPKPKEDDDIDDDVDLDDDVDADVDDDILEDASDLGEDDDDLGEVLEHVETKDDDR</sequence>
<dbReference type="EMBL" id="JFKB01000001">
    <property type="protein sequence ID" value="OSQ50300.1"/>
    <property type="molecule type" value="Genomic_DNA"/>
</dbReference>
<dbReference type="RefSeq" id="WP_085615386.1">
    <property type="nucleotide sequence ID" value="NZ_CAXBPE010000003.1"/>
</dbReference>
<proteinExistence type="predicted"/>
<accession>A0A1Y2LG83</accession>
<evidence type="ECO:0000313" key="2">
    <source>
        <dbReference type="EMBL" id="OSQ50300.1"/>
    </source>
</evidence>
<protein>
    <recommendedName>
        <fullName evidence="4">TIGR02300 family protein</fullName>
    </recommendedName>
</protein>
<comment type="caution">
    <text evidence="2">The sequence shown here is derived from an EMBL/GenBank/DDBJ whole genome shotgun (WGS) entry which is preliminary data.</text>
</comment>